<feature type="transmembrane region" description="Helical" evidence="1">
    <location>
        <begin position="96"/>
        <end position="118"/>
    </location>
</feature>
<gene>
    <name evidence="3" type="ORF">EAH86_10835</name>
</gene>
<feature type="domain" description="Phosphatidic acid phosphatase type 2/haloperoxidase" evidence="2">
    <location>
        <begin position="99"/>
        <end position="210"/>
    </location>
</feature>
<feature type="transmembrane region" description="Helical" evidence="1">
    <location>
        <begin position="70"/>
        <end position="89"/>
    </location>
</feature>
<evidence type="ECO:0000313" key="4">
    <source>
        <dbReference type="Proteomes" id="UP000317722"/>
    </source>
</evidence>
<feature type="transmembrane region" description="Helical" evidence="1">
    <location>
        <begin position="168"/>
        <end position="186"/>
    </location>
</feature>
<feature type="transmembrane region" description="Helical" evidence="1">
    <location>
        <begin position="138"/>
        <end position="156"/>
    </location>
</feature>
<name>A0A502CWQ5_9MICO</name>
<evidence type="ECO:0000313" key="3">
    <source>
        <dbReference type="EMBL" id="TPG17243.1"/>
    </source>
</evidence>
<dbReference type="PANTHER" id="PTHR14969:SF13">
    <property type="entry name" value="AT30094P"/>
    <property type="match status" value="1"/>
</dbReference>
<dbReference type="RefSeq" id="WP_140740349.1">
    <property type="nucleotide sequence ID" value="NZ_RCZM01000003.1"/>
</dbReference>
<proteinExistence type="predicted"/>
<dbReference type="CDD" id="cd03392">
    <property type="entry name" value="PAP2_like_2"/>
    <property type="match status" value="1"/>
</dbReference>
<keyword evidence="4" id="KW-1185">Reference proteome</keyword>
<dbReference type="InterPro" id="IPR000326">
    <property type="entry name" value="PAP2/HPO"/>
</dbReference>
<reference evidence="3 4" key="1">
    <citation type="journal article" date="2019" name="Environ. Microbiol.">
        <title>Species interactions and distinct microbial communities in high Arctic permafrost affected cryosols are associated with the CH4 and CO2 gas fluxes.</title>
        <authorList>
            <person name="Altshuler I."/>
            <person name="Hamel J."/>
            <person name="Turney S."/>
            <person name="Magnuson E."/>
            <person name="Levesque R."/>
            <person name="Greer C."/>
            <person name="Whyte L.G."/>
        </authorList>
    </citation>
    <scope>NUCLEOTIDE SEQUENCE [LARGE SCALE GENOMIC DNA]</scope>
    <source>
        <strain evidence="3 4">S9.3A</strain>
    </source>
</reference>
<evidence type="ECO:0000256" key="1">
    <source>
        <dbReference type="SAM" id="Phobius"/>
    </source>
</evidence>
<sequence>MARIHWQDGRDLLTRAVAPGVVLFAVLAGFGLLITGPLDRLDDAEDKVTDAFNRNRTDFWDPISWVCSRFGNTEVVIGVCLIAVAIIWWRTREWRWAVVPLIAISLQATIFLFLTLLVGRQRPPAIPMDASPPTSSYPSGHTGASTALYFSLLLMAAARIERAWLRRLLMTLCAIVPFLVGIARLYRGAHHISDVVAGMFNGVVCAVLAYQWYRHRARAERPAPSLASAAGQLKRS</sequence>
<keyword evidence="1" id="KW-0812">Transmembrane</keyword>
<accession>A0A502CWQ5</accession>
<keyword evidence="1" id="KW-0472">Membrane</keyword>
<dbReference type="Pfam" id="PF01569">
    <property type="entry name" value="PAP2"/>
    <property type="match status" value="1"/>
</dbReference>
<dbReference type="Proteomes" id="UP000317722">
    <property type="component" value="Unassembled WGS sequence"/>
</dbReference>
<dbReference type="EMBL" id="RCZM01000003">
    <property type="protein sequence ID" value="TPG17243.1"/>
    <property type="molecule type" value="Genomic_DNA"/>
</dbReference>
<dbReference type="SUPFAM" id="SSF48317">
    <property type="entry name" value="Acid phosphatase/Vanadium-dependent haloperoxidase"/>
    <property type="match status" value="1"/>
</dbReference>
<feature type="transmembrane region" description="Helical" evidence="1">
    <location>
        <begin position="192"/>
        <end position="213"/>
    </location>
</feature>
<dbReference type="OrthoDB" id="5289372at2"/>
<feature type="transmembrane region" description="Helical" evidence="1">
    <location>
        <begin position="12"/>
        <end position="34"/>
    </location>
</feature>
<organism evidence="3 4">
    <name type="scientific">Pedococcus bigeumensis</name>
    <dbReference type="NCBI Taxonomy" id="433644"/>
    <lineage>
        <taxon>Bacteria</taxon>
        <taxon>Bacillati</taxon>
        <taxon>Actinomycetota</taxon>
        <taxon>Actinomycetes</taxon>
        <taxon>Micrococcales</taxon>
        <taxon>Intrasporangiaceae</taxon>
        <taxon>Pedococcus</taxon>
    </lineage>
</organism>
<evidence type="ECO:0000259" key="2">
    <source>
        <dbReference type="SMART" id="SM00014"/>
    </source>
</evidence>
<protein>
    <submittedName>
        <fullName evidence="3">Phosphatase PAP2 family protein</fullName>
    </submittedName>
</protein>
<keyword evidence="1" id="KW-1133">Transmembrane helix</keyword>
<comment type="caution">
    <text evidence="3">The sequence shown here is derived from an EMBL/GenBank/DDBJ whole genome shotgun (WGS) entry which is preliminary data.</text>
</comment>
<dbReference type="AlphaFoldDB" id="A0A502CWQ5"/>
<dbReference type="SMART" id="SM00014">
    <property type="entry name" value="acidPPc"/>
    <property type="match status" value="1"/>
</dbReference>
<dbReference type="PANTHER" id="PTHR14969">
    <property type="entry name" value="SPHINGOSINE-1-PHOSPHATE PHOSPHOHYDROLASE"/>
    <property type="match status" value="1"/>
</dbReference>
<dbReference type="Gene3D" id="1.20.144.10">
    <property type="entry name" value="Phosphatidic acid phosphatase type 2/haloperoxidase"/>
    <property type="match status" value="1"/>
</dbReference>
<dbReference type="InterPro" id="IPR036938">
    <property type="entry name" value="PAP2/HPO_sf"/>
</dbReference>